<sequence length="59" mass="6683">MAVTELEEDFLRLSLPRWSTSAICAKSSIMSKQGHAPLEPEPEEKIIEFPHAATFRQRA</sequence>
<protein>
    <submittedName>
        <fullName evidence="1">Uncharacterized protein</fullName>
    </submittedName>
</protein>
<evidence type="ECO:0000313" key="2">
    <source>
        <dbReference type="Proteomes" id="UP000275436"/>
    </source>
</evidence>
<dbReference type="Proteomes" id="UP000275436">
    <property type="component" value="Unassembled WGS sequence"/>
</dbReference>
<dbReference type="EMBL" id="QKOD01000011">
    <property type="protein sequence ID" value="RNJ42340.1"/>
    <property type="molecule type" value="Genomic_DNA"/>
</dbReference>
<reference evidence="1 2" key="1">
    <citation type="journal article" date="2018" name="Mol. Plant Microbe Interact.">
        <title>Taxonomically Different Co-Microsymbionts of a Relict Legume, Oxytropis popoviana, Have Complementary Sets of Symbiotic Genes and Together Increase the Efficiency of Plant Nodulation.</title>
        <authorList>
            <person name="Safronova V."/>
            <person name="Belimov A."/>
            <person name="Sazanova A."/>
            <person name="Chirak E."/>
            <person name="Verkhozina A."/>
            <person name="Kuznetsova I."/>
            <person name="Andronov E."/>
            <person name="Puhalsky J."/>
            <person name="Tikhonovich I."/>
        </authorList>
    </citation>
    <scope>NUCLEOTIDE SEQUENCE [LARGE SCALE GENOMIC DNA]</scope>
    <source>
        <strain evidence="1 2">Opo-235</strain>
    </source>
</reference>
<comment type="caution">
    <text evidence="1">The sequence shown here is derived from an EMBL/GenBank/DDBJ whole genome shotgun (WGS) entry which is preliminary data.</text>
</comment>
<dbReference type="AlphaFoldDB" id="A0A3M9X483"/>
<accession>A0A3M9X483</accession>
<organism evidence="1 2">
    <name type="scientific">Mesorhizobium japonicum</name>
    <dbReference type="NCBI Taxonomy" id="2066070"/>
    <lineage>
        <taxon>Bacteria</taxon>
        <taxon>Pseudomonadati</taxon>
        <taxon>Pseudomonadota</taxon>
        <taxon>Alphaproteobacteria</taxon>
        <taxon>Hyphomicrobiales</taxon>
        <taxon>Phyllobacteriaceae</taxon>
        <taxon>Mesorhizobium</taxon>
    </lineage>
</organism>
<proteinExistence type="predicted"/>
<evidence type="ECO:0000313" key="1">
    <source>
        <dbReference type="EMBL" id="RNJ42340.1"/>
    </source>
</evidence>
<name>A0A3M9X483_9HYPH</name>
<gene>
    <name evidence="1" type="ORF">DNR46_28410</name>
</gene>